<evidence type="ECO:0000313" key="4">
    <source>
        <dbReference type="Proteomes" id="UP001356170"/>
    </source>
</evidence>
<dbReference type="InterPro" id="IPR005183">
    <property type="entry name" value="DUF305_CopM-like"/>
</dbReference>
<dbReference type="Pfam" id="PF03713">
    <property type="entry name" value="DUF305"/>
    <property type="match status" value="1"/>
</dbReference>
<dbReference type="RefSeq" id="WP_331690161.1">
    <property type="nucleotide sequence ID" value="NZ_JAZHBN010000008.1"/>
</dbReference>
<feature type="transmembrane region" description="Helical" evidence="1">
    <location>
        <begin position="94"/>
        <end position="111"/>
    </location>
</feature>
<comment type="caution">
    <text evidence="3">The sequence shown here is derived from an EMBL/GenBank/DDBJ whole genome shotgun (WGS) entry which is preliminary data.</text>
</comment>
<keyword evidence="1" id="KW-0472">Membrane</keyword>
<dbReference type="Proteomes" id="UP001356170">
    <property type="component" value="Unassembled WGS sequence"/>
</dbReference>
<accession>A0ABU7UYJ8</accession>
<keyword evidence="1" id="KW-0812">Transmembrane</keyword>
<name>A0ABU7UYJ8_9GAMM</name>
<proteinExistence type="predicted"/>
<evidence type="ECO:0000256" key="1">
    <source>
        <dbReference type="SAM" id="Phobius"/>
    </source>
</evidence>
<feature type="domain" description="DUF305" evidence="2">
    <location>
        <begin position="118"/>
        <end position="169"/>
    </location>
</feature>
<dbReference type="SUPFAM" id="SSF111352">
    <property type="entry name" value="Ammonium transporter"/>
    <property type="match status" value="1"/>
</dbReference>
<keyword evidence="1" id="KW-1133">Transmembrane helix</keyword>
<reference evidence="3 4" key="1">
    <citation type="submission" date="2024-01" db="EMBL/GenBank/DDBJ databases">
        <title>Novel species of the genus Luteimonas isolated from rivers.</title>
        <authorList>
            <person name="Lu H."/>
        </authorList>
    </citation>
    <scope>NUCLEOTIDE SEQUENCE [LARGE SCALE GENOMIC DNA]</scope>
    <source>
        <strain evidence="3 4">FXH3W</strain>
    </source>
</reference>
<organism evidence="3 4">
    <name type="scientific">Aquilutibacter rugosus</name>
    <dbReference type="NCBI Taxonomy" id="3115820"/>
    <lineage>
        <taxon>Bacteria</taxon>
        <taxon>Pseudomonadati</taxon>
        <taxon>Pseudomonadota</taxon>
        <taxon>Gammaproteobacteria</taxon>
        <taxon>Lysobacterales</taxon>
        <taxon>Lysobacteraceae</taxon>
        <taxon>Aquilutibacter</taxon>
    </lineage>
</organism>
<evidence type="ECO:0000259" key="2">
    <source>
        <dbReference type="Pfam" id="PF03713"/>
    </source>
</evidence>
<feature type="transmembrane region" description="Helical" evidence="1">
    <location>
        <begin position="33"/>
        <end position="52"/>
    </location>
</feature>
<protein>
    <submittedName>
        <fullName evidence="3">DUF305 domain-containing protein</fullName>
    </submittedName>
</protein>
<dbReference type="EMBL" id="JAZHBO010000001">
    <property type="protein sequence ID" value="MEF2155108.1"/>
    <property type="molecule type" value="Genomic_DNA"/>
</dbReference>
<feature type="transmembrane region" description="Helical" evidence="1">
    <location>
        <begin position="64"/>
        <end position="82"/>
    </location>
</feature>
<evidence type="ECO:0000313" key="3">
    <source>
        <dbReference type="EMBL" id="MEF2155108.1"/>
    </source>
</evidence>
<dbReference type="Gene3D" id="1.20.1260.10">
    <property type="match status" value="1"/>
</dbReference>
<sequence>MEKQTSKNAGHVDHGAAATPMAHGSGDGHYSRFAWMLALSFVAMYVLMYAMVDRLGNAVPNINQFYMAGLMTAPMAILEIALMGRMYPDKRKNITIVLLGAVVLAVCWFGIRAQAGVGDRQFLKSMIPHHAGAILMCEQASLTKPDVRALCEGIVKAQEEEIARMRALLAR</sequence>
<dbReference type="InterPro" id="IPR012347">
    <property type="entry name" value="Ferritin-like"/>
</dbReference>
<keyword evidence="4" id="KW-1185">Reference proteome</keyword>
<gene>
    <name evidence="3" type="ORF">V3390_02525</name>
</gene>